<evidence type="ECO:0000313" key="2">
    <source>
        <dbReference type="Proteomes" id="UP001604277"/>
    </source>
</evidence>
<gene>
    <name evidence="1" type="ORF">Fot_04103</name>
</gene>
<dbReference type="EMBL" id="JBFOLJ010000001">
    <property type="protein sequence ID" value="KAL2559364.1"/>
    <property type="molecule type" value="Genomic_DNA"/>
</dbReference>
<protein>
    <submittedName>
        <fullName evidence="1">Uncharacterized protein</fullName>
    </submittedName>
</protein>
<keyword evidence="2" id="KW-1185">Reference proteome</keyword>
<comment type="caution">
    <text evidence="1">The sequence shown here is derived from an EMBL/GenBank/DDBJ whole genome shotgun (WGS) entry which is preliminary data.</text>
</comment>
<dbReference type="Proteomes" id="UP001604277">
    <property type="component" value="Unassembled WGS sequence"/>
</dbReference>
<organism evidence="1 2">
    <name type="scientific">Forsythia ovata</name>
    <dbReference type="NCBI Taxonomy" id="205694"/>
    <lineage>
        <taxon>Eukaryota</taxon>
        <taxon>Viridiplantae</taxon>
        <taxon>Streptophyta</taxon>
        <taxon>Embryophyta</taxon>
        <taxon>Tracheophyta</taxon>
        <taxon>Spermatophyta</taxon>
        <taxon>Magnoliopsida</taxon>
        <taxon>eudicotyledons</taxon>
        <taxon>Gunneridae</taxon>
        <taxon>Pentapetalae</taxon>
        <taxon>asterids</taxon>
        <taxon>lamiids</taxon>
        <taxon>Lamiales</taxon>
        <taxon>Oleaceae</taxon>
        <taxon>Forsythieae</taxon>
        <taxon>Forsythia</taxon>
    </lineage>
</organism>
<sequence length="107" mass="11938">MLPAEINLGGRGTLAHRAVVNSNGVCKEGIAVQRANGYEHNLRAQLRYGPSTIGERHTLYHTGQWWFRPLMLNRPQSPFKIAVAGSPNFQKSRLDQNSKITTVAKKL</sequence>
<proteinExistence type="predicted"/>
<dbReference type="AlphaFoldDB" id="A0ABD1XBL5"/>
<evidence type="ECO:0000313" key="1">
    <source>
        <dbReference type="EMBL" id="KAL2559364.1"/>
    </source>
</evidence>
<accession>A0ABD1XBL5</accession>
<reference evidence="2" key="1">
    <citation type="submission" date="2024-07" db="EMBL/GenBank/DDBJ databases">
        <title>Two chromosome-level genome assemblies of Korean endemic species Abeliophyllum distichum and Forsythia ovata (Oleaceae).</title>
        <authorList>
            <person name="Jang H."/>
        </authorList>
    </citation>
    <scope>NUCLEOTIDE SEQUENCE [LARGE SCALE GENOMIC DNA]</scope>
</reference>
<name>A0ABD1XBL5_9LAMI</name>